<dbReference type="EMBL" id="HBIP01009739">
    <property type="protein sequence ID" value="CAE0490310.1"/>
    <property type="molecule type" value="Transcribed_RNA"/>
</dbReference>
<feature type="chain" id="PRO_5030843942" evidence="2">
    <location>
        <begin position="23"/>
        <end position="266"/>
    </location>
</feature>
<evidence type="ECO:0000256" key="2">
    <source>
        <dbReference type="SAM" id="SignalP"/>
    </source>
</evidence>
<dbReference type="AlphaFoldDB" id="A0A7S3VJL6"/>
<feature type="region of interest" description="Disordered" evidence="1">
    <location>
        <begin position="104"/>
        <end position="153"/>
    </location>
</feature>
<reference evidence="3" key="1">
    <citation type="submission" date="2021-01" db="EMBL/GenBank/DDBJ databases">
        <authorList>
            <person name="Corre E."/>
            <person name="Pelletier E."/>
            <person name="Niang G."/>
            <person name="Scheremetjew M."/>
            <person name="Finn R."/>
            <person name="Kale V."/>
            <person name="Holt S."/>
            <person name="Cochrane G."/>
            <person name="Meng A."/>
            <person name="Brown T."/>
            <person name="Cohen L."/>
        </authorList>
    </citation>
    <scope>NUCLEOTIDE SEQUENCE</scope>
    <source>
        <strain evidence="3">CCMP1320</strain>
    </source>
</reference>
<keyword evidence="2" id="KW-0732">Signal</keyword>
<sequence length="266" mass="29453">MLSRNRALQALCLLALLGLSYANHCYVTVKGEGEAHDDHAGEGEEGHDDHDHTRRLLNHIPPEVREMGFSAQHDHDHDYEACAMLYIEHLDPCSEWDPQHPDRCLEAGGHDDHEDHADEDDHDDHDHRRMLLGSGSSGRRKLSSEHDDHEDHAHGDVSLKGFFHMGIEKLNGLTCDGSDSAEATESFRVKATETVNRFLKDEGIHHMTAHFSHQDIIGNCCNYADYCNDDLTTQGMMMTISGAASAVPKALLMAAPAALALLLALL</sequence>
<evidence type="ECO:0000313" key="3">
    <source>
        <dbReference type="EMBL" id="CAE0490310.1"/>
    </source>
</evidence>
<proteinExistence type="predicted"/>
<name>A0A7S3VJL6_DUNTE</name>
<accession>A0A7S3VJL6</accession>
<feature type="compositionally biased region" description="Basic and acidic residues" evidence="1">
    <location>
        <begin position="142"/>
        <end position="153"/>
    </location>
</feature>
<organism evidence="3">
    <name type="scientific">Dunaliella tertiolecta</name>
    <name type="common">Green alga</name>
    <dbReference type="NCBI Taxonomy" id="3047"/>
    <lineage>
        <taxon>Eukaryota</taxon>
        <taxon>Viridiplantae</taxon>
        <taxon>Chlorophyta</taxon>
        <taxon>core chlorophytes</taxon>
        <taxon>Chlorophyceae</taxon>
        <taxon>CS clade</taxon>
        <taxon>Chlamydomonadales</taxon>
        <taxon>Dunaliellaceae</taxon>
        <taxon>Dunaliella</taxon>
    </lineage>
</organism>
<evidence type="ECO:0000256" key="1">
    <source>
        <dbReference type="SAM" id="MobiDB-lite"/>
    </source>
</evidence>
<feature type="compositionally biased region" description="Basic and acidic residues" evidence="1">
    <location>
        <begin position="104"/>
        <end position="116"/>
    </location>
</feature>
<feature type="signal peptide" evidence="2">
    <location>
        <begin position="1"/>
        <end position="22"/>
    </location>
</feature>
<protein>
    <submittedName>
        <fullName evidence="3">Uncharacterized protein</fullName>
    </submittedName>
</protein>
<gene>
    <name evidence="3" type="ORF">DTER00134_LOCUS5382</name>
</gene>